<dbReference type="RefSeq" id="WP_169610204.1">
    <property type="nucleotide sequence ID" value="NZ_CP051682.1"/>
</dbReference>
<evidence type="ECO:0000313" key="4">
    <source>
        <dbReference type="Proteomes" id="UP000503278"/>
    </source>
</evidence>
<dbReference type="KEGG" id="mrob:HH214_18675"/>
<evidence type="ECO:0000313" key="3">
    <source>
        <dbReference type="EMBL" id="QJD97753.1"/>
    </source>
</evidence>
<dbReference type="Pfam" id="PF11738">
    <property type="entry name" value="DUF3298"/>
    <property type="match status" value="1"/>
</dbReference>
<feature type="signal peptide" evidence="1">
    <location>
        <begin position="1"/>
        <end position="23"/>
    </location>
</feature>
<dbReference type="EMBL" id="CP051682">
    <property type="protein sequence ID" value="QJD97753.1"/>
    <property type="molecule type" value="Genomic_DNA"/>
</dbReference>
<name>A0A7L5EA22_9SPHI</name>
<dbReference type="PROSITE" id="PS51257">
    <property type="entry name" value="PROKAR_LIPOPROTEIN"/>
    <property type="match status" value="1"/>
</dbReference>
<feature type="chain" id="PRO_5029773386" evidence="1">
    <location>
        <begin position="24"/>
        <end position="266"/>
    </location>
</feature>
<dbReference type="InterPro" id="IPR021729">
    <property type="entry name" value="DUF3298"/>
</dbReference>
<evidence type="ECO:0000256" key="1">
    <source>
        <dbReference type="SAM" id="SignalP"/>
    </source>
</evidence>
<sequence length="266" mass="29637">MTIKHLLFILPAIGMSACIQNHAPDVKAAITTDTLTYTYKSVKQKADDCGSKPDKKCTIAYFQYPAFDKAGNLNDSVVTRLALLLDNKRGVAGIQQLTWAFMNDYKAFKQKNPSSNITFEMTGKASVIRQDSSFTSVALTGYLFNGGAHGTSTTHYINWNTKSGKKVTLNDILKPDYQTELTKVADKIFRKEENLYPTASLSQDYFFKNGQFSLNDNYLITPVGIDFLYNPTEIKPFAAGTTTITIPYGQIKTLLKPNTITAQYLK</sequence>
<dbReference type="Gene3D" id="3.30.565.40">
    <property type="entry name" value="Fervidobacterium nodosum Rt17-B1 like"/>
    <property type="match status" value="1"/>
</dbReference>
<feature type="domain" description="DUF3298" evidence="2">
    <location>
        <begin position="170"/>
        <end position="248"/>
    </location>
</feature>
<protein>
    <submittedName>
        <fullName evidence="3">DUF3298 and DUF4163 domain-containing protein</fullName>
    </submittedName>
</protein>
<keyword evidence="1" id="KW-0732">Signal</keyword>
<dbReference type="Gene3D" id="3.90.640.20">
    <property type="entry name" value="Heat-shock cognate protein, ATPase"/>
    <property type="match status" value="1"/>
</dbReference>
<reference evidence="3 4" key="1">
    <citation type="submission" date="2020-04" db="EMBL/GenBank/DDBJ databases">
        <title>Genome sequencing of novel species.</title>
        <authorList>
            <person name="Heo J."/>
            <person name="Kim S.-J."/>
            <person name="Kim J.-S."/>
            <person name="Hong S.-B."/>
            <person name="Kwon S.-W."/>
        </authorList>
    </citation>
    <scope>NUCLEOTIDE SEQUENCE [LARGE SCALE GENOMIC DNA]</scope>
    <source>
        <strain evidence="3 4">F39-2</strain>
    </source>
</reference>
<dbReference type="InterPro" id="IPR037126">
    <property type="entry name" value="PdaC/RsiV-like_sf"/>
</dbReference>
<gene>
    <name evidence="3" type="ORF">HH214_18675</name>
</gene>
<evidence type="ECO:0000259" key="2">
    <source>
        <dbReference type="Pfam" id="PF11738"/>
    </source>
</evidence>
<dbReference type="Proteomes" id="UP000503278">
    <property type="component" value="Chromosome"/>
</dbReference>
<organism evidence="3 4">
    <name type="scientific">Mucilaginibacter robiniae</name>
    <dbReference type="NCBI Taxonomy" id="2728022"/>
    <lineage>
        <taxon>Bacteria</taxon>
        <taxon>Pseudomonadati</taxon>
        <taxon>Bacteroidota</taxon>
        <taxon>Sphingobacteriia</taxon>
        <taxon>Sphingobacteriales</taxon>
        <taxon>Sphingobacteriaceae</taxon>
        <taxon>Mucilaginibacter</taxon>
    </lineage>
</organism>
<accession>A0A7L5EA22</accession>
<keyword evidence="4" id="KW-1185">Reference proteome</keyword>
<dbReference type="AlphaFoldDB" id="A0A7L5EA22"/>
<proteinExistence type="predicted"/>